<evidence type="ECO:0008006" key="3">
    <source>
        <dbReference type="Google" id="ProtNLM"/>
    </source>
</evidence>
<proteinExistence type="predicted"/>
<reference evidence="1 2" key="1">
    <citation type="submission" date="2020-07" db="EMBL/GenBank/DDBJ databases">
        <title>Characterization of Pectobacterium aroidearum strains causing soft rot on Amorphophallus konjac.</title>
        <authorList>
            <person name="Xie H."/>
        </authorList>
    </citation>
    <scope>NUCLEOTIDE SEQUENCE [LARGE SCALE GENOMIC DNA]</scope>
    <source>
        <strain evidence="1 2">MY10</strain>
    </source>
</reference>
<keyword evidence="2" id="KW-1185">Reference proteome</keyword>
<evidence type="ECO:0000313" key="1">
    <source>
        <dbReference type="EMBL" id="MBA5232209.1"/>
    </source>
</evidence>
<dbReference type="EMBL" id="JACERK010000003">
    <property type="protein sequence ID" value="MBA5232209.1"/>
    <property type="molecule type" value="Genomic_DNA"/>
</dbReference>
<evidence type="ECO:0000313" key="2">
    <source>
        <dbReference type="Proteomes" id="UP000530038"/>
    </source>
</evidence>
<dbReference type="RefSeq" id="WP_181829270.1">
    <property type="nucleotide sequence ID" value="NZ_CP104757.1"/>
</dbReference>
<comment type="caution">
    <text evidence="1">The sequence shown here is derived from an EMBL/GenBank/DDBJ whole genome shotgun (WGS) entry which is preliminary data.</text>
</comment>
<sequence length="426" mass="48924">MKILKEWKYLLKYPISIKSQEMKLIGRDNEEPFAIGKGIFEVIDPQTFKYTLRGYFPNELSSLRRLQEAHFNPYDELARFRLILTDESGREFNAGWTIPDITQINSEGWMCEGKSDGLLIAIRNTNPITFSSTEVIYLLSKNSLSYKLFSKYCTPSYCVEILGSNIEFEFESDTGLLSVRATASPDFPLTYTENWLGEPLRIMMGDLIYPRLVARNFSDGKSFIWLRRVSSLSNLSPWIALWRCENKLKDKEDFWEMLSMILKYIATSRDKNDQRYFESNNLTRYYEELIQAGIGSRWVWALTLASTVEALVLEFYPRGIKDNSADIHAISSLSNHIKNWNGNNDLKSAAISAVKRKEQIPVSKALSIMRDKGEVCHEGVAAWNSIRNTVMHGSLISLYSDQDEDMKITHLANLVHALTKKLISLP</sequence>
<protein>
    <recommendedName>
        <fullName evidence="3">ApeA N-terminal domain-containing protein</fullName>
    </recommendedName>
</protein>
<gene>
    <name evidence="1" type="ORF">H2Y56_08780</name>
</gene>
<dbReference type="Proteomes" id="UP000530038">
    <property type="component" value="Unassembled WGS sequence"/>
</dbReference>
<name>A0ABR5ZCA8_9GAMM</name>
<accession>A0ABR5ZCA8</accession>
<organism evidence="1 2">
    <name type="scientific">Pectobacterium aroidearum</name>
    <dbReference type="NCBI Taxonomy" id="1201031"/>
    <lineage>
        <taxon>Bacteria</taxon>
        <taxon>Pseudomonadati</taxon>
        <taxon>Pseudomonadota</taxon>
        <taxon>Gammaproteobacteria</taxon>
        <taxon>Enterobacterales</taxon>
        <taxon>Pectobacteriaceae</taxon>
        <taxon>Pectobacterium</taxon>
    </lineage>
</organism>